<keyword evidence="9" id="KW-0460">Magnesium</keyword>
<evidence type="ECO:0000259" key="15">
    <source>
        <dbReference type="Pfam" id="PF00122"/>
    </source>
</evidence>
<dbReference type="PROSITE" id="PS00154">
    <property type="entry name" value="ATPASE_E1_E2"/>
    <property type="match status" value="1"/>
</dbReference>
<evidence type="ECO:0000256" key="4">
    <source>
        <dbReference type="ARBA" id="ARBA00022553"/>
    </source>
</evidence>
<organism evidence="16 17">
    <name type="scientific">Paenibacillus chungangensis</name>
    <dbReference type="NCBI Taxonomy" id="696535"/>
    <lineage>
        <taxon>Bacteria</taxon>
        <taxon>Bacillati</taxon>
        <taxon>Bacillota</taxon>
        <taxon>Bacilli</taxon>
        <taxon>Bacillales</taxon>
        <taxon>Paenibacillaceae</taxon>
        <taxon>Paenibacillus</taxon>
    </lineage>
</organism>
<dbReference type="EMBL" id="JBHTJZ010000009">
    <property type="protein sequence ID" value="MFD0959314.1"/>
    <property type="molecule type" value="Genomic_DNA"/>
</dbReference>
<keyword evidence="12" id="KW-0406">Ion transport</keyword>
<dbReference type="PANTHER" id="PTHR43079">
    <property type="entry name" value="PROBABLE CADMIUM/ZINC-TRANSPORTING ATPASE HMA1"/>
    <property type="match status" value="1"/>
</dbReference>
<keyword evidence="3" id="KW-0813">Transport</keyword>
<dbReference type="NCBIfam" id="TIGR01512">
    <property type="entry name" value="ATPase-IB2_Cd"/>
    <property type="match status" value="1"/>
</dbReference>
<accession>A0ABW3HPD3</accession>
<evidence type="ECO:0000256" key="2">
    <source>
        <dbReference type="ARBA" id="ARBA00006024"/>
    </source>
</evidence>
<dbReference type="Gene3D" id="3.40.50.1000">
    <property type="entry name" value="HAD superfamily/HAD-like"/>
    <property type="match status" value="1"/>
</dbReference>
<evidence type="ECO:0000256" key="7">
    <source>
        <dbReference type="ARBA" id="ARBA00022741"/>
    </source>
</evidence>
<dbReference type="SUPFAM" id="SSF56784">
    <property type="entry name" value="HAD-like"/>
    <property type="match status" value="1"/>
</dbReference>
<dbReference type="InterPro" id="IPR036412">
    <property type="entry name" value="HAD-like_sf"/>
</dbReference>
<feature type="transmembrane region" description="Helical" evidence="14">
    <location>
        <begin position="21"/>
        <end position="39"/>
    </location>
</feature>
<evidence type="ECO:0000256" key="3">
    <source>
        <dbReference type="ARBA" id="ARBA00022448"/>
    </source>
</evidence>
<dbReference type="SUPFAM" id="SSF81653">
    <property type="entry name" value="Calcium ATPase, transduction domain A"/>
    <property type="match status" value="1"/>
</dbReference>
<dbReference type="InterPro" id="IPR023299">
    <property type="entry name" value="ATPase_P-typ_cyto_dom_N"/>
</dbReference>
<comment type="subcellular location">
    <subcellularLocation>
        <location evidence="14">Cell membrane</location>
    </subcellularLocation>
    <subcellularLocation>
        <location evidence="1">Membrane</location>
        <topology evidence="1">Multi-pass membrane protein</topology>
    </subcellularLocation>
</comment>
<evidence type="ECO:0000256" key="14">
    <source>
        <dbReference type="RuleBase" id="RU362081"/>
    </source>
</evidence>
<dbReference type="SFLD" id="SFLDS00003">
    <property type="entry name" value="Haloacid_Dehalogenase"/>
    <property type="match status" value="1"/>
</dbReference>
<dbReference type="NCBIfam" id="TIGR01494">
    <property type="entry name" value="ATPase_P-type"/>
    <property type="match status" value="1"/>
</dbReference>
<dbReference type="InterPro" id="IPR023298">
    <property type="entry name" value="ATPase_P-typ_TM_dom_sf"/>
</dbReference>
<evidence type="ECO:0000256" key="10">
    <source>
        <dbReference type="ARBA" id="ARBA00022967"/>
    </source>
</evidence>
<feature type="transmembrane region" description="Helical" evidence="14">
    <location>
        <begin position="588"/>
        <end position="607"/>
    </location>
</feature>
<feature type="transmembrane region" description="Helical" evidence="14">
    <location>
        <begin position="45"/>
        <end position="64"/>
    </location>
</feature>
<keyword evidence="17" id="KW-1185">Reference proteome</keyword>
<dbReference type="SFLD" id="SFLDG00002">
    <property type="entry name" value="C1.7:_P-type_atpase_like"/>
    <property type="match status" value="1"/>
</dbReference>
<dbReference type="Proteomes" id="UP001596989">
    <property type="component" value="Unassembled WGS sequence"/>
</dbReference>
<evidence type="ECO:0000256" key="12">
    <source>
        <dbReference type="ARBA" id="ARBA00023065"/>
    </source>
</evidence>
<dbReference type="PANTHER" id="PTHR43079:SF1">
    <property type="entry name" value="CADMIUM_ZINC-TRANSPORTING ATPASE HMA1, CHLOROPLASTIC-RELATED"/>
    <property type="match status" value="1"/>
</dbReference>
<keyword evidence="7 14" id="KW-0547">Nucleotide-binding</keyword>
<dbReference type="PRINTS" id="PR00941">
    <property type="entry name" value="CDATPASE"/>
</dbReference>
<evidence type="ECO:0000256" key="13">
    <source>
        <dbReference type="ARBA" id="ARBA00023136"/>
    </source>
</evidence>
<keyword evidence="11 14" id="KW-1133">Transmembrane helix</keyword>
<sequence length="633" mass="68185">MDEEWDIVTAARISKLMKRNMEGVAALASGVLIVLAWGMEVSMQKLSVVLYLLAFLIGGFYKAREGMRTLLQERDLDVNMLMLVAAVGAASIGYWMEGAILIFIFSLSGALESYTLDRSRRDISRLMALKPESAVRYSEGQEQIVPIEQLVEGDIIVIKPGERIAADGTIMQGSSSVNEATITGESIPVDKEVGDGVFAGTMNGQGALFVKVSRSSESTLFAKIIALVQEAQSEKPASQRFMERFERIYARSIMMVTALIIVVPPGLLDWTWQDSLYKGMVFLVVASPCALVASIMPAMLSAIARSARQGVLFKGGAHLEHLADVKLVAFDKTGTLTQGRPAVTDIIGYGGYGEMEVLHAAASIESLSEHPLAKAIVRGAYDRGIQPDRAQSLQAVTGWGVQAQWQGCLWRIGKPSLVDRNSLTEEQVAVIHRLGQEGKTVIVIAREETIIGIIALQDTIRAEAKGTIAALRELGIKAVMLTGDQQRTADAIASEAGIDMVFAELLPEHKLQQIKQLEERYGPVAMVGDGVNDTPALATATVGIAMGGAGSDAALETADLVLMNDGIDKIAYAIQLSKRARRIIRQNMIFSAAVIALLIITNFTSGISLPLGVIGHEGSTLLVILNGLRLLKR</sequence>
<keyword evidence="8 14" id="KW-0067">ATP-binding</keyword>
<dbReference type="NCBIfam" id="TIGR01525">
    <property type="entry name" value="ATPase-IB_hvy"/>
    <property type="match status" value="1"/>
</dbReference>
<dbReference type="SFLD" id="SFLDF00027">
    <property type="entry name" value="p-type_atpase"/>
    <property type="match status" value="1"/>
</dbReference>
<dbReference type="InterPro" id="IPR051949">
    <property type="entry name" value="Cation_Transport_ATPase"/>
</dbReference>
<dbReference type="SUPFAM" id="SSF81665">
    <property type="entry name" value="Calcium ATPase, transmembrane domain M"/>
    <property type="match status" value="1"/>
</dbReference>
<keyword evidence="4" id="KW-0597">Phosphoprotein</keyword>
<dbReference type="InterPro" id="IPR027256">
    <property type="entry name" value="P-typ_ATPase_IB"/>
</dbReference>
<dbReference type="Pfam" id="PF00122">
    <property type="entry name" value="E1-E2_ATPase"/>
    <property type="match status" value="1"/>
</dbReference>
<evidence type="ECO:0000256" key="1">
    <source>
        <dbReference type="ARBA" id="ARBA00004141"/>
    </source>
</evidence>
<comment type="caution">
    <text evidence="16">The sequence shown here is derived from an EMBL/GenBank/DDBJ whole genome shotgun (WGS) entry which is preliminary data.</text>
</comment>
<feature type="domain" description="P-type ATPase A" evidence="15">
    <location>
        <begin position="129"/>
        <end position="229"/>
    </location>
</feature>
<evidence type="ECO:0000256" key="6">
    <source>
        <dbReference type="ARBA" id="ARBA00022723"/>
    </source>
</evidence>
<dbReference type="InterPro" id="IPR023214">
    <property type="entry name" value="HAD_sf"/>
</dbReference>
<feature type="transmembrane region" description="Helical" evidence="14">
    <location>
        <begin position="248"/>
        <end position="268"/>
    </location>
</feature>
<dbReference type="InterPro" id="IPR059000">
    <property type="entry name" value="ATPase_P-type_domA"/>
</dbReference>
<evidence type="ECO:0000256" key="8">
    <source>
        <dbReference type="ARBA" id="ARBA00022840"/>
    </source>
</evidence>
<keyword evidence="5 14" id="KW-0812">Transmembrane</keyword>
<dbReference type="InterPro" id="IPR018303">
    <property type="entry name" value="ATPase_P-typ_P_site"/>
</dbReference>
<keyword evidence="10" id="KW-1278">Translocase</keyword>
<dbReference type="InterPro" id="IPR044492">
    <property type="entry name" value="P_typ_ATPase_HD_dom"/>
</dbReference>
<keyword evidence="14" id="KW-1003">Cell membrane</keyword>
<keyword evidence="13 14" id="KW-0472">Membrane</keyword>
<dbReference type="PRINTS" id="PR00119">
    <property type="entry name" value="CATATPASE"/>
</dbReference>
<reference evidence="17" key="1">
    <citation type="journal article" date="2019" name="Int. J. Syst. Evol. Microbiol.">
        <title>The Global Catalogue of Microorganisms (GCM) 10K type strain sequencing project: providing services to taxonomists for standard genome sequencing and annotation.</title>
        <authorList>
            <consortium name="The Broad Institute Genomics Platform"/>
            <consortium name="The Broad Institute Genome Sequencing Center for Infectious Disease"/>
            <person name="Wu L."/>
            <person name="Ma J."/>
        </authorList>
    </citation>
    <scope>NUCLEOTIDE SEQUENCE [LARGE SCALE GENOMIC DNA]</scope>
    <source>
        <strain evidence="17">CCUG 59129</strain>
    </source>
</reference>
<evidence type="ECO:0000313" key="17">
    <source>
        <dbReference type="Proteomes" id="UP001596989"/>
    </source>
</evidence>
<proteinExistence type="inferred from homology"/>
<evidence type="ECO:0000256" key="9">
    <source>
        <dbReference type="ARBA" id="ARBA00022842"/>
    </source>
</evidence>
<gene>
    <name evidence="16" type="ORF">ACFQ2I_07920</name>
</gene>
<dbReference type="InterPro" id="IPR001757">
    <property type="entry name" value="P_typ_ATPase"/>
</dbReference>
<dbReference type="Pfam" id="PF00702">
    <property type="entry name" value="Hydrolase"/>
    <property type="match status" value="1"/>
</dbReference>
<evidence type="ECO:0000313" key="16">
    <source>
        <dbReference type="EMBL" id="MFD0959314.1"/>
    </source>
</evidence>
<dbReference type="PROSITE" id="PS01229">
    <property type="entry name" value="COF_2"/>
    <property type="match status" value="1"/>
</dbReference>
<evidence type="ECO:0000256" key="5">
    <source>
        <dbReference type="ARBA" id="ARBA00022692"/>
    </source>
</evidence>
<name>A0ABW3HPD3_9BACL</name>
<comment type="similarity">
    <text evidence="2 14">Belongs to the cation transport ATPase (P-type) (TC 3.A.3) family. Type IB subfamily.</text>
</comment>
<dbReference type="CDD" id="cd07551">
    <property type="entry name" value="P-type_ATPase_HM_ZosA_PfeT-like"/>
    <property type="match status" value="1"/>
</dbReference>
<dbReference type="InterPro" id="IPR008250">
    <property type="entry name" value="ATPase_P-typ_transduc_dom_A_sf"/>
</dbReference>
<dbReference type="RefSeq" id="WP_377563406.1">
    <property type="nucleotide sequence ID" value="NZ_JBHTJZ010000009.1"/>
</dbReference>
<feature type="transmembrane region" description="Helical" evidence="14">
    <location>
        <begin position="76"/>
        <end position="94"/>
    </location>
</feature>
<keyword evidence="6 14" id="KW-0479">Metal-binding</keyword>
<feature type="transmembrane region" description="Helical" evidence="14">
    <location>
        <begin position="280"/>
        <end position="304"/>
    </location>
</feature>
<protein>
    <submittedName>
        <fullName evidence="16">Heavy metal translocating P-type ATPase</fullName>
    </submittedName>
</protein>
<dbReference type="Gene3D" id="3.40.1110.10">
    <property type="entry name" value="Calcium-transporting ATPase, cytoplasmic domain N"/>
    <property type="match status" value="1"/>
</dbReference>
<dbReference type="Gene3D" id="2.70.150.10">
    <property type="entry name" value="Calcium-transporting ATPase, cytoplasmic transduction domain A"/>
    <property type="match status" value="1"/>
</dbReference>
<evidence type="ECO:0000256" key="11">
    <source>
        <dbReference type="ARBA" id="ARBA00022989"/>
    </source>
</evidence>